<dbReference type="PRINTS" id="PR01490">
    <property type="entry name" value="RTXTOXIND"/>
</dbReference>
<dbReference type="InterPro" id="IPR059040">
    <property type="entry name" value="HH_CyaD-like"/>
</dbReference>
<name>A0A1I4J1K9_9BURK</name>
<proteinExistence type="inferred from homology"/>
<gene>
    <name evidence="12" type="ORF">SAMN02982985_00895</name>
</gene>
<keyword evidence="13" id="KW-1185">Reference proteome</keyword>
<dbReference type="GO" id="GO:0005886">
    <property type="term" value="C:plasma membrane"/>
    <property type="evidence" value="ECO:0007669"/>
    <property type="project" value="UniProtKB-SubCell"/>
</dbReference>
<reference evidence="12 13" key="1">
    <citation type="submission" date="2016-10" db="EMBL/GenBank/DDBJ databases">
        <authorList>
            <person name="de Groot N.N."/>
        </authorList>
    </citation>
    <scope>NUCLEOTIDE SEQUENCE [LARGE SCALE GENOMIC DNA]</scope>
    <source>
        <strain evidence="12 13">ATCC 43154</strain>
    </source>
</reference>
<evidence type="ECO:0000256" key="6">
    <source>
        <dbReference type="ARBA" id="ARBA00022692"/>
    </source>
</evidence>
<keyword evidence="5 9" id="KW-0997">Cell inner membrane</keyword>
<dbReference type="AlphaFoldDB" id="A0A1I4J1K9"/>
<evidence type="ECO:0000256" key="7">
    <source>
        <dbReference type="ARBA" id="ARBA00022989"/>
    </source>
</evidence>
<keyword evidence="8" id="KW-0472">Membrane</keyword>
<evidence type="ECO:0000313" key="12">
    <source>
        <dbReference type="EMBL" id="SFL60548.1"/>
    </source>
</evidence>
<evidence type="ECO:0000259" key="11">
    <source>
        <dbReference type="Pfam" id="PF26002"/>
    </source>
</evidence>
<keyword evidence="3 9" id="KW-0813">Transport</keyword>
<dbReference type="PROSITE" id="PS00543">
    <property type="entry name" value="HLYD_FAMILY"/>
    <property type="match status" value="1"/>
</dbReference>
<evidence type="ECO:0000256" key="2">
    <source>
        <dbReference type="ARBA" id="ARBA00009477"/>
    </source>
</evidence>
<dbReference type="Proteomes" id="UP000199470">
    <property type="component" value="Unassembled WGS sequence"/>
</dbReference>
<comment type="subcellular location">
    <subcellularLocation>
        <location evidence="1 9">Cell inner membrane</location>
        <topology evidence="1 9">Single-pass membrane protein</topology>
    </subcellularLocation>
</comment>
<dbReference type="InterPro" id="IPR058982">
    <property type="entry name" value="Beta-barrel_AprE"/>
</dbReference>
<dbReference type="PANTHER" id="PTHR30386">
    <property type="entry name" value="MEMBRANE FUSION SUBUNIT OF EMRAB-TOLC MULTIDRUG EFFLUX PUMP"/>
    <property type="match status" value="1"/>
</dbReference>
<evidence type="ECO:0000256" key="3">
    <source>
        <dbReference type="ARBA" id="ARBA00022448"/>
    </source>
</evidence>
<evidence type="ECO:0000256" key="9">
    <source>
        <dbReference type="RuleBase" id="RU365093"/>
    </source>
</evidence>
<accession>A0A1I4J1K9</accession>
<evidence type="ECO:0000256" key="8">
    <source>
        <dbReference type="ARBA" id="ARBA00023136"/>
    </source>
</evidence>
<evidence type="ECO:0000256" key="5">
    <source>
        <dbReference type="ARBA" id="ARBA00022519"/>
    </source>
</evidence>
<protein>
    <recommendedName>
        <fullName evidence="9">Membrane fusion protein (MFP) family protein</fullName>
    </recommendedName>
</protein>
<dbReference type="PANTHER" id="PTHR30386:SF27">
    <property type="entry name" value="MEMBRANE FUSION PROTEIN (MFP) FAMILY PROTEIN"/>
    <property type="match status" value="1"/>
</dbReference>
<keyword evidence="6" id="KW-0812">Transmembrane</keyword>
<keyword evidence="4 9" id="KW-1003">Cell membrane</keyword>
<dbReference type="STRING" id="758825.SAMN02982985_00895"/>
<dbReference type="NCBIfam" id="TIGR01843">
    <property type="entry name" value="type_I_hlyD"/>
    <property type="match status" value="1"/>
</dbReference>
<dbReference type="EMBL" id="FOTW01000005">
    <property type="protein sequence ID" value="SFL60548.1"/>
    <property type="molecule type" value="Genomic_DNA"/>
</dbReference>
<dbReference type="GO" id="GO:0009306">
    <property type="term" value="P:protein secretion"/>
    <property type="evidence" value="ECO:0007669"/>
    <property type="project" value="InterPro"/>
</dbReference>
<evidence type="ECO:0000259" key="10">
    <source>
        <dbReference type="Pfam" id="PF25988"/>
    </source>
</evidence>
<dbReference type="Gene3D" id="2.40.30.170">
    <property type="match status" value="1"/>
</dbReference>
<dbReference type="InterPro" id="IPR006144">
    <property type="entry name" value="Secretion_HlyD_CS"/>
</dbReference>
<evidence type="ECO:0000256" key="1">
    <source>
        <dbReference type="ARBA" id="ARBA00004377"/>
    </source>
</evidence>
<keyword evidence="7" id="KW-1133">Transmembrane helix</keyword>
<sequence length="389" mass="42345">MGMALIALAWSIVGRVDIVVNASGKVVPTGRVKTIASVEVASVSAILVTEGQQVKACDVLLELDASGSDTEREKASVDLNEAVVQAARARAMIAALNTGKPPLLAGLGAIERAQQVSIPPDKWRDEQLHVEGLYRDYLAKLQRFDGDIARCEHALPLATERASDFRALLLDHDVAQHAWSQQEQARVELQGQLTSAKNLRHALIAETQRVALDQLSDASKIIAASRQDIIRYETHSKLMKLTASVDGTVQQLNVHTVGGVVPAAQALMQIVPADNAVEIEVVLDNKDIGFVHEGQNAEIKIDTFEYSKYGTVPAVVAHISRDAIVDEKKGPIYTARVRPIKSALIVDGRLRPLAPGMAVSVEIKTGDRRLIEYILSPLVRHQHEALHER</sequence>
<feature type="domain" description="AprE-like beta-barrel" evidence="11">
    <location>
        <begin position="279"/>
        <end position="366"/>
    </location>
</feature>
<evidence type="ECO:0000313" key="13">
    <source>
        <dbReference type="Proteomes" id="UP000199470"/>
    </source>
</evidence>
<dbReference type="InterPro" id="IPR050739">
    <property type="entry name" value="MFP"/>
</dbReference>
<dbReference type="Pfam" id="PF26002">
    <property type="entry name" value="Beta-barrel_AprE"/>
    <property type="match status" value="1"/>
</dbReference>
<evidence type="ECO:0000256" key="4">
    <source>
        <dbReference type="ARBA" id="ARBA00022475"/>
    </source>
</evidence>
<dbReference type="Pfam" id="PF25988">
    <property type="entry name" value="HH_CyaD"/>
    <property type="match status" value="1"/>
</dbReference>
<dbReference type="InterPro" id="IPR010129">
    <property type="entry name" value="T1SS_HlyD"/>
</dbReference>
<comment type="similarity">
    <text evidence="2 9">Belongs to the membrane fusion protein (MFP) (TC 8.A.1) family.</text>
</comment>
<organism evidence="12 13">
    <name type="scientific">Rugamonas rubra</name>
    <dbReference type="NCBI Taxonomy" id="758825"/>
    <lineage>
        <taxon>Bacteria</taxon>
        <taxon>Pseudomonadati</taxon>
        <taxon>Pseudomonadota</taxon>
        <taxon>Betaproteobacteria</taxon>
        <taxon>Burkholderiales</taxon>
        <taxon>Oxalobacteraceae</taxon>
        <taxon>Telluria group</taxon>
        <taxon>Rugamonas</taxon>
    </lineage>
</organism>
<feature type="domain" description="CyaD-like alpha-helical hairpin" evidence="10">
    <location>
        <begin position="64"/>
        <end position="239"/>
    </location>
</feature>